<organism evidence="5 6">
    <name type="scientific">Leptospira fletcheri</name>
    <dbReference type="NCBI Taxonomy" id="2484981"/>
    <lineage>
        <taxon>Bacteria</taxon>
        <taxon>Pseudomonadati</taxon>
        <taxon>Spirochaetota</taxon>
        <taxon>Spirochaetia</taxon>
        <taxon>Leptospirales</taxon>
        <taxon>Leptospiraceae</taxon>
        <taxon>Leptospira</taxon>
    </lineage>
</organism>
<reference evidence="5" key="1">
    <citation type="journal article" date="2019" name="PLoS Negl. Trop. Dis.">
        <title>Revisiting the worldwide diversity of Leptospira species in the environment.</title>
        <authorList>
            <person name="Vincent A.T."/>
            <person name="Schiettekatte O."/>
            <person name="Bourhy P."/>
            <person name="Veyrier F.J."/>
            <person name="Picardeau M."/>
        </authorList>
    </citation>
    <scope>NUCLEOTIDE SEQUENCE [LARGE SCALE GENOMIC DNA]</scope>
    <source>
        <strain evidence="5">SSW15</strain>
    </source>
</reference>
<dbReference type="CDD" id="cd06413">
    <property type="entry name" value="GH25_muramidase_1"/>
    <property type="match status" value="1"/>
</dbReference>
<name>A0A4R9GB44_9LEPT</name>
<keyword evidence="4" id="KW-0472">Membrane</keyword>
<gene>
    <name evidence="5" type="ORF">EHO60_13305</name>
</gene>
<keyword evidence="6" id="KW-1185">Reference proteome</keyword>
<protein>
    <submittedName>
        <fullName evidence="5">Lysozyme</fullName>
    </submittedName>
</protein>
<sequence length="240" mass="27697">MIKKITILIVVCGIVAFFLYKALDLGLVWFVYPSEDKYPIRGIDVSNHQGKIDWALVSKKDISFVYIKSTEGGDFKDKSFLENWSESKKHGFKVGAYHFFTLCRTGSEQAENFIQTVPKLVDSLPPVVDLEFVGNCKDRPPIENVQNEISIFLSIIDTYYNTKTILYLTNEFIEKYLEGNFFNHPIWIRNIFMHPNTFSSIDWVIWQYKSTARINGIDGPVDLNVLNGNLDTLTKFTNLR</sequence>
<evidence type="ECO:0000313" key="5">
    <source>
        <dbReference type="EMBL" id="TGK08996.1"/>
    </source>
</evidence>
<keyword evidence="2" id="KW-0378">Hydrolase</keyword>
<evidence type="ECO:0000256" key="4">
    <source>
        <dbReference type="SAM" id="Phobius"/>
    </source>
</evidence>
<dbReference type="InterPro" id="IPR018077">
    <property type="entry name" value="Glyco_hydro_fam25_subgr"/>
</dbReference>
<dbReference type="InterPro" id="IPR017853">
    <property type="entry name" value="GH"/>
</dbReference>
<dbReference type="Pfam" id="PF01183">
    <property type="entry name" value="Glyco_hydro_25"/>
    <property type="match status" value="1"/>
</dbReference>
<evidence type="ECO:0000256" key="2">
    <source>
        <dbReference type="ARBA" id="ARBA00022801"/>
    </source>
</evidence>
<accession>A0A4R9GB44</accession>
<keyword evidence="4" id="KW-0812">Transmembrane</keyword>
<evidence type="ECO:0000313" key="6">
    <source>
        <dbReference type="Proteomes" id="UP000298458"/>
    </source>
</evidence>
<keyword evidence="3" id="KW-0326">Glycosidase</keyword>
<proteinExistence type="inferred from homology"/>
<feature type="transmembrane region" description="Helical" evidence="4">
    <location>
        <begin position="7"/>
        <end position="32"/>
    </location>
</feature>
<evidence type="ECO:0000256" key="3">
    <source>
        <dbReference type="ARBA" id="ARBA00023295"/>
    </source>
</evidence>
<comment type="caution">
    <text evidence="5">The sequence shown here is derived from an EMBL/GenBank/DDBJ whole genome shotgun (WGS) entry which is preliminary data.</text>
</comment>
<dbReference type="GO" id="GO:0003796">
    <property type="term" value="F:lysozyme activity"/>
    <property type="evidence" value="ECO:0007669"/>
    <property type="project" value="InterPro"/>
</dbReference>
<dbReference type="GO" id="GO:0009253">
    <property type="term" value="P:peptidoglycan catabolic process"/>
    <property type="evidence" value="ECO:0007669"/>
    <property type="project" value="InterPro"/>
</dbReference>
<evidence type="ECO:0000256" key="1">
    <source>
        <dbReference type="ARBA" id="ARBA00010646"/>
    </source>
</evidence>
<dbReference type="GO" id="GO:0016998">
    <property type="term" value="P:cell wall macromolecule catabolic process"/>
    <property type="evidence" value="ECO:0007669"/>
    <property type="project" value="InterPro"/>
</dbReference>
<dbReference type="PROSITE" id="PS51904">
    <property type="entry name" value="GLYCOSYL_HYDROL_F25_2"/>
    <property type="match status" value="1"/>
</dbReference>
<dbReference type="SUPFAM" id="SSF51445">
    <property type="entry name" value="(Trans)glycosidases"/>
    <property type="match status" value="1"/>
</dbReference>
<dbReference type="Proteomes" id="UP000298458">
    <property type="component" value="Unassembled WGS sequence"/>
</dbReference>
<dbReference type="PANTHER" id="PTHR34135">
    <property type="entry name" value="LYSOZYME"/>
    <property type="match status" value="1"/>
</dbReference>
<dbReference type="EMBL" id="RQET01000009">
    <property type="protein sequence ID" value="TGK08996.1"/>
    <property type="molecule type" value="Genomic_DNA"/>
</dbReference>
<dbReference type="SMART" id="SM00641">
    <property type="entry name" value="Glyco_25"/>
    <property type="match status" value="1"/>
</dbReference>
<dbReference type="GO" id="GO:0016052">
    <property type="term" value="P:carbohydrate catabolic process"/>
    <property type="evidence" value="ECO:0007669"/>
    <property type="project" value="TreeGrafter"/>
</dbReference>
<dbReference type="PANTHER" id="PTHR34135:SF2">
    <property type="entry name" value="LYSOZYME"/>
    <property type="match status" value="1"/>
</dbReference>
<dbReference type="AlphaFoldDB" id="A0A4R9GB44"/>
<dbReference type="InterPro" id="IPR002053">
    <property type="entry name" value="Glyco_hydro_25"/>
</dbReference>
<dbReference type="OrthoDB" id="9765879at2"/>
<keyword evidence="4" id="KW-1133">Transmembrane helix</keyword>
<dbReference type="RefSeq" id="WP_135768683.1">
    <property type="nucleotide sequence ID" value="NZ_RQET01000009.1"/>
</dbReference>
<dbReference type="Gene3D" id="3.20.20.80">
    <property type="entry name" value="Glycosidases"/>
    <property type="match status" value="1"/>
</dbReference>
<comment type="similarity">
    <text evidence="1">Belongs to the glycosyl hydrolase 25 family.</text>
</comment>